<accession>A0ABU3B9Q1</accession>
<feature type="transmembrane region" description="Helical" evidence="7">
    <location>
        <begin position="79"/>
        <end position="102"/>
    </location>
</feature>
<dbReference type="PANTHER" id="PTHR23513:SF9">
    <property type="entry name" value="ENTEROBACTIN EXPORTER ENTS"/>
    <property type="match status" value="1"/>
</dbReference>
<name>A0ABU3B9Q1_9GAMM</name>
<feature type="transmembrane region" description="Helical" evidence="7">
    <location>
        <begin position="48"/>
        <end position="67"/>
    </location>
</feature>
<evidence type="ECO:0000256" key="3">
    <source>
        <dbReference type="ARBA" id="ARBA00022475"/>
    </source>
</evidence>
<organism evidence="8 9">
    <name type="scientific">Spectribacter acetivorans</name>
    <dbReference type="NCBI Taxonomy" id="3075603"/>
    <lineage>
        <taxon>Bacteria</taxon>
        <taxon>Pseudomonadati</taxon>
        <taxon>Pseudomonadota</taxon>
        <taxon>Gammaproteobacteria</taxon>
        <taxon>Salinisphaerales</taxon>
        <taxon>Salinisphaeraceae</taxon>
        <taxon>Spectribacter</taxon>
    </lineage>
</organism>
<comment type="caution">
    <text evidence="8">The sequence shown here is derived from an EMBL/GenBank/DDBJ whole genome shotgun (WGS) entry which is preliminary data.</text>
</comment>
<keyword evidence="4 7" id="KW-0812">Transmembrane</keyword>
<feature type="transmembrane region" description="Helical" evidence="7">
    <location>
        <begin position="108"/>
        <end position="130"/>
    </location>
</feature>
<keyword evidence="3" id="KW-1003">Cell membrane</keyword>
<dbReference type="Proteomes" id="UP001259982">
    <property type="component" value="Unassembled WGS sequence"/>
</dbReference>
<dbReference type="Pfam" id="PF07690">
    <property type="entry name" value="MFS_1"/>
    <property type="match status" value="1"/>
</dbReference>
<dbReference type="PANTHER" id="PTHR23513">
    <property type="entry name" value="INTEGRAL MEMBRANE EFFLUX PROTEIN-RELATED"/>
    <property type="match status" value="1"/>
</dbReference>
<dbReference type="EMBL" id="JAVRHY010000009">
    <property type="protein sequence ID" value="MDT0618959.1"/>
    <property type="molecule type" value="Genomic_DNA"/>
</dbReference>
<dbReference type="Gene3D" id="1.20.1250.20">
    <property type="entry name" value="MFS general substrate transporter like domains"/>
    <property type="match status" value="1"/>
</dbReference>
<evidence type="ECO:0000256" key="5">
    <source>
        <dbReference type="ARBA" id="ARBA00022989"/>
    </source>
</evidence>
<keyword evidence="5 7" id="KW-1133">Transmembrane helix</keyword>
<proteinExistence type="predicted"/>
<gene>
    <name evidence="8" type="ORF">RM531_10775</name>
</gene>
<evidence type="ECO:0000256" key="2">
    <source>
        <dbReference type="ARBA" id="ARBA00022448"/>
    </source>
</evidence>
<dbReference type="SUPFAM" id="SSF103473">
    <property type="entry name" value="MFS general substrate transporter"/>
    <property type="match status" value="1"/>
</dbReference>
<protein>
    <submittedName>
        <fullName evidence="8">MFS transporter</fullName>
    </submittedName>
</protein>
<feature type="transmembrane region" description="Helical" evidence="7">
    <location>
        <begin position="173"/>
        <end position="193"/>
    </location>
</feature>
<feature type="transmembrane region" description="Helical" evidence="7">
    <location>
        <begin position="222"/>
        <end position="246"/>
    </location>
</feature>
<sequence length="410" mass="42737">MVTTADNVLSLPAFRRLLVARVAATLATQTQAVVVGWQLYGLTGDPMTLGWVGLAQFLPMLVFILPAGDLADRVDRRRLLAVSWTTQAVAGALFLLLTLNATTSVLPFYAVLVLFGTARALAAPALPSLVPLVVGERLLSRAVAWHSSFFQMAIVVGPALGGLIYLLGPAAGYLLAAVLFAVAGVAIAGLPLARAQQASRETGSAVQRFLAGVAYVRSRPMILGALSMDLFAVLLGGATALLPVYAAEILHVGPVGLGMLRSAIALGAFVTGIWLGRRPLTRRAGPAMFGGVALFGVAMIVFGLSTHFWLSFAALALAGAADMVSVFVRATLIQIATPDAMRGRVSAVSSLFISGSNELGEFESGAVAAWLGAVPAVVVGGVGTLAIVGIWRRAFPALWRIDRLEDCRVP</sequence>
<evidence type="ECO:0000256" key="7">
    <source>
        <dbReference type="SAM" id="Phobius"/>
    </source>
</evidence>
<evidence type="ECO:0000256" key="6">
    <source>
        <dbReference type="ARBA" id="ARBA00023136"/>
    </source>
</evidence>
<feature type="transmembrane region" description="Helical" evidence="7">
    <location>
        <begin position="252"/>
        <end position="275"/>
    </location>
</feature>
<feature type="transmembrane region" description="Helical" evidence="7">
    <location>
        <begin position="287"/>
        <end position="310"/>
    </location>
</feature>
<reference evidence="8 9" key="1">
    <citation type="submission" date="2023-09" db="EMBL/GenBank/DDBJ databases">
        <authorList>
            <person name="Rey-Velasco X."/>
        </authorList>
    </citation>
    <scope>NUCLEOTIDE SEQUENCE [LARGE SCALE GENOMIC DNA]</scope>
    <source>
        <strain evidence="8 9">P385</strain>
    </source>
</reference>
<dbReference type="InterPro" id="IPR011701">
    <property type="entry name" value="MFS"/>
</dbReference>
<comment type="subcellular location">
    <subcellularLocation>
        <location evidence="1">Cell membrane</location>
        <topology evidence="1">Multi-pass membrane protein</topology>
    </subcellularLocation>
</comment>
<evidence type="ECO:0000256" key="1">
    <source>
        <dbReference type="ARBA" id="ARBA00004651"/>
    </source>
</evidence>
<feature type="transmembrane region" description="Helical" evidence="7">
    <location>
        <begin position="367"/>
        <end position="391"/>
    </location>
</feature>
<evidence type="ECO:0000256" key="4">
    <source>
        <dbReference type="ARBA" id="ARBA00022692"/>
    </source>
</evidence>
<evidence type="ECO:0000313" key="9">
    <source>
        <dbReference type="Proteomes" id="UP001259982"/>
    </source>
</evidence>
<keyword evidence="2" id="KW-0813">Transport</keyword>
<dbReference type="RefSeq" id="WP_311659233.1">
    <property type="nucleotide sequence ID" value="NZ_JAVRHY010000009.1"/>
</dbReference>
<keyword evidence="9" id="KW-1185">Reference proteome</keyword>
<dbReference type="CDD" id="cd06173">
    <property type="entry name" value="MFS_MefA_like"/>
    <property type="match status" value="1"/>
</dbReference>
<evidence type="ECO:0000313" key="8">
    <source>
        <dbReference type="EMBL" id="MDT0618959.1"/>
    </source>
</evidence>
<dbReference type="InterPro" id="IPR036259">
    <property type="entry name" value="MFS_trans_sf"/>
</dbReference>
<keyword evidence="6 7" id="KW-0472">Membrane</keyword>
<feature type="transmembrane region" description="Helical" evidence="7">
    <location>
        <begin position="142"/>
        <end position="167"/>
    </location>
</feature>